<reference evidence="2" key="1">
    <citation type="journal article" date="2020" name="Fungal Divers.">
        <title>Resolving the Mortierellaceae phylogeny through synthesis of multi-gene phylogenetics and phylogenomics.</title>
        <authorList>
            <person name="Vandepol N."/>
            <person name="Liber J."/>
            <person name="Desiro A."/>
            <person name="Na H."/>
            <person name="Kennedy M."/>
            <person name="Barry K."/>
            <person name="Grigoriev I.V."/>
            <person name="Miller A.N."/>
            <person name="O'Donnell K."/>
            <person name="Stajich J.E."/>
            <person name="Bonito G."/>
        </authorList>
    </citation>
    <scope>NUCLEOTIDE SEQUENCE</scope>
    <source>
        <strain evidence="2">KOD1015</strain>
    </source>
</reference>
<comment type="caution">
    <text evidence="2">The sequence shown here is derived from an EMBL/GenBank/DDBJ whole genome shotgun (WGS) entry which is preliminary data.</text>
</comment>
<feature type="region of interest" description="Disordered" evidence="1">
    <location>
        <begin position="954"/>
        <end position="978"/>
    </location>
</feature>
<keyword evidence="3" id="KW-1185">Reference proteome</keyword>
<feature type="region of interest" description="Disordered" evidence="1">
    <location>
        <begin position="995"/>
        <end position="1051"/>
    </location>
</feature>
<gene>
    <name evidence="2" type="ORF">BGW38_001334</name>
</gene>
<proteinExistence type="predicted"/>
<evidence type="ECO:0000313" key="3">
    <source>
        <dbReference type="Proteomes" id="UP000780801"/>
    </source>
</evidence>
<protein>
    <submittedName>
        <fullName evidence="2">Uncharacterized protein</fullName>
    </submittedName>
</protein>
<feature type="compositionally biased region" description="Basic and acidic residues" evidence="1">
    <location>
        <begin position="957"/>
        <end position="969"/>
    </location>
</feature>
<name>A0A9P6FUT9_9FUNG</name>
<dbReference type="AlphaFoldDB" id="A0A9P6FUT9"/>
<evidence type="ECO:0000256" key="1">
    <source>
        <dbReference type="SAM" id="MobiDB-lite"/>
    </source>
</evidence>
<dbReference type="Proteomes" id="UP000780801">
    <property type="component" value="Unassembled WGS sequence"/>
</dbReference>
<accession>A0A9P6FUT9</accession>
<feature type="region of interest" description="Disordered" evidence="1">
    <location>
        <begin position="911"/>
        <end position="941"/>
    </location>
</feature>
<dbReference type="EMBL" id="JAABOA010001416">
    <property type="protein sequence ID" value="KAF9581596.1"/>
    <property type="molecule type" value="Genomic_DNA"/>
</dbReference>
<feature type="compositionally biased region" description="Polar residues" evidence="1">
    <location>
        <begin position="635"/>
        <end position="648"/>
    </location>
</feature>
<evidence type="ECO:0000313" key="2">
    <source>
        <dbReference type="EMBL" id="KAF9581596.1"/>
    </source>
</evidence>
<organism evidence="2 3">
    <name type="scientific">Lunasporangiospora selenospora</name>
    <dbReference type="NCBI Taxonomy" id="979761"/>
    <lineage>
        <taxon>Eukaryota</taxon>
        <taxon>Fungi</taxon>
        <taxon>Fungi incertae sedis</taxon>
        <taxon>Mucoromycota</taxon>
        <taxon>Mortierellomycotina</taxon>
        <taxon>Mortierellomycetes</taxon>
        <taxon>Mortierellales</taxon>
        <taxon>Mortierellaceae</taxon>
        <taxon>Lunasporangiospora</taxon>
    </lineage>
</organism>
<feature type="compositionally biased region" description="Polar residues" evidence="1">
    <location>
        <begin position="803"/>
        <end position="814"/>
    </location>
</feature>
<feature type="region of interest" description="Disordered" evidence="1">
    <location>
        <begin position="633"/>
        <end position="697"/>
    </location>
</feature>
<feature type="region of interest" description="Disordered" evidence="1">
    <location>
        <begin position="802"/>
        <end position="852"/>
    </location>
</feature>
<feature type="compositionally biased region" description="Low complexity" evidence="1">
    <location>
        <begin position="1032"/>
        <end position="1045"/>
    </location>
</feature>
<feature type="compositionally biased region" description="Polar residues" evidence="1">
    <location>
        <begin position="655"/>
        <end position="674"/>
    </location>
</feature>
<sequence length="1051" mass="116883">MTIPPEPRALNDPCPQLTSFHWDLTYELLDIVFVHLAVPTARSSASSSVPPQSYRSIWLPAQIIAKGSKRHHVPPEVHPTSHSPSPTLLDLHRPVWMPPHRKPAYFTPPYAPLTTHASSSFSSSGLHSTACSKVTKAPDNPDSASAALSLTTSSSAALSKSFDLADLAKSMAVSYLVRLLPFNDIFKPSDDDCTIAVFHRDIRPFWGHDRSPYEAVYNNNKTKDACDRSSSDDPCVDSGDSAEEILAMHQAAVFSSPNYAAAYKAWFKAQDDPAFTPDQANASRYRPLKTQNKKYLDLVELVRNQIDLDYRALAFGPELIRPGMLLSILPDSDIIREHDIHKLMRHASISFSRDWTIDQTKLLMAVTSVRSMGGRRVVQGHLWFQLERTRRQDNATTRFTAGQSSHPDQSSAVPPVPPMRPLLPDAVASMTDSKVDEKFRSKIMQLGLEQAVVGSSVLPSKGLQGAHIERLPRLVQAMRSSSTGIQEPVLMTVDVSQVHGRFYPFHKMRYNVPSIPGRRKVVHWSMAHQGTNGRMRGWDICLHGESKPEQEDAKNRRLQAQIEQLKVDPDEYDEENWFGSHENRRAVYHSRKTTATVSPQPMPVARVTSVPSDEPVERSRLIMPIIIPVRRIDKPSSSNARQMSSSPLRTGPGAPTTNTRHTPASPAATPQHSPDANAFETGLTSNESDRNDDDDDEWCPTVLPQLFQRSQVSKRKQHFRRAKQPFHQDNELLSLQDDLSIQADPESSQVSLSTEISLPSPRRSISPVKDTGVVDTQVEEVTMEEEEEEVLTQGVAKLWCDLPSSSTDSDNSKAQAPGQDRDAGHANGNWVQPKSEPSIERLPPAATRENPIVLDSDDEDSMMEIDTDEAYYPQRRSKVAAEANIKKYFEASIDMSVNMDVDENVGVSPLSAPDSPIISPRKHKRRAIQVSDTEEDDNEVPLVRQSWSTAPLSKIDTPSEAKISRRTESRGSTPVMEREAKKSNGGIVIYIPVTHRSASRQGHGPRTSAENYNDDIAQGSGKNSRRRTANEMPSTVTVVTMPTMSKSPRLH</sequence>